<evidence type="ECO:0000313" key="3">
    <source>
        <dbReference type="Proteomes" id="UP000077407"/>
    </source>
</evidence>
<sequence length="534" mass="59048">MLDILIKNGLIVDGTNTTPYNADIGIKDGKIVSISKNISSEANDIIDASGLVVSPGFIDVHSHNDLVPFTCESLRNSKLLQGVTTELVGQCGLGIFPYIESQNNTWKNYVVGIVGGADLKWHFSDLNEYMTKINSMGLKNNYASLISQGAVRTSVMGFNPRTPTQYEIDHMCKLVDDAMRKGAFGMSLGLQYMPGIFSCRDELIAMCKVVKSYNGIVMVHVRNHDNTINNALEEIISIARESKVKFQISHMRSYNSKELGLNADSLIKIVQKAIDDGIDITFDEHPYLSGSTLMTQLLPPWLTKEGEGTLLEKLKDVQVLNRVKNELSNTKIHYPAWDNYSAIAGWDGILITSLKKDKNLKYIGKTVGDISKDLGIHPVDFISKLLTEENAGVGIVTLNIFSEEDTIKLIQHPLQMVCSDSIPAGVPHPRFYGNYPLFIGKFVREKKAISLENAIYKSTLFPAVTLGLKNIGKLAPNNIADVTIFDFDKIIGYEDYNNPTKPPVGVKYVLLNGKLAVKNGVVCKGNYGRVIRHT</sequence>
<dbReference type="Pfam" id="PF07969">
    <property type="entry name" value="Amidohydro_3"/>
    <property type="match status" value="1"/>
</dbReference>
<reference evidence="2 3" key="1">
    <citation type="journal article" date="2015" name="Biotechnol. Bioeng.">
        <title>Genome sequence and phenotypic characterization of Caulobacter segnis.</title>
        <authorList>
            <person name="Patel S."/>
            <person name="Fletcher B."/>
            <person name="Scott D.C."/>
            <person name="Ely B."/>
        </authorList>
    </citation>
    <scope>NUCLEOTIDE SEQUENCE [LARGE SCALE GENOMIC DNA]</scope>
    <source>
        <strain evidence="2 3">ERI-2</strain>
    </source>
</reference>
<dbReference type="Gene3D" id="2.30.40.10">
    <property type="entry name" value="Urease, subunit C, domain 1"/>
    <property type="match status" value="1"/>
</dbReference>
<proteinExistence type="predicted"/>
<dbReference type="AlphaFoldDB" id="A0A162KTW3"/>
<evidence type="ECO:0000259" key="1">
    <source>
        <dbReference type="Pfam" id="PF07969"/>
    </source>
</evidence>
<name>A0A162KTW3_9CLOT</name>
<organism evidence="2 3">
    <name type="scientific">Clostridium ljungdahlii</name>
    <dbReference type="NCBI Taxonomy" id="1538"/>
    <lineage>
        <taxon>Bacteria</taxon>
        <taxon>Bacillati</taxon>
        <taxon>Bacillota</taxon>
        <taxon>Clostridia</taxon>
        <taxon>Eubacteriales</taxon>
        <taxon>Clostridiaceae</taxon>
        <taxon>Clostridium</taxon>
    </lineage>
</organism>
<dbReference type="GO" id="GO:0005829">
    <property type="term" value="C:cytosol"/>
    <property type="evidence" value="ECO:0007669"/>
    <property type="project" value="TreeGrafter"/>
</dbReference>
<dbReference type="InterPro" id="IPR050378">
    <property type="entry name" value="Metallo-dep_Hydrolases_sf"/>
</dbReference>
<keyword evidence="2" id="KW-0378">Hydrolase</keyword>
<dbReference type="Proteomes" id="UP000077407">
    <property type="component" value="Unassembled WGS sequence"/>
</dbReference>
<dbReference type="SUPFAM" id="SSF51338">
    <property type="entry name" value="Composite domain of metallo-dependent hydrolases"/>
    <property type="match status" value="2"/>
</dbReference>
<dbReference type="RefSeq" id="WP_063556366.1">
    <property type="nucleotide sequence ID" value="NZ_LITT01000046.1"/>
</dbReference>
<dbReference type="SUPFAM" id="SSF51556">
    <property type="entry name" value="Metallo-dependent hydrolases"/>
    <property type="match status" value="1"/>
</dbReference>
<dbReference type="PANTHER" id="PTHR11647:SF1">
    <property type="entry name" value="COLLAPSIN RESPONSE MEDIATOR PROTEIN"/>
    <property type="match status" value="1"/>
</dbReference>
<protein>
    <submittedName>
        <fullName evidence="2">N-acyl-D-glutamate deacylase</fullName>
        <ecNumber evidence="2">3.5.1.82</ecNumber>
    </submittedName>
</protein>
<dbReference type="GO" id="GO:0047421">
    <property type="term" value="F:N-acyl-D-glutamate deacylase activity"/>
    <property type="evidence" value="ECO:0007669"/>
    <property type="project" value="UniProtKB-EC"/>
</dbReference>
<dbReference type="EC" id="3.5.1.82" evidence="2"/>
<dbReference type="InterPro" id="IPR013108">
    <property type="entry name" value="Amidohydro_3"/>
</dbReference>
<gene>
    <name evidence="2" type="ORF">WY13_03035</name>
</gene>
<dbReference type="PANTHER" id="PTHR11647">
    <property type="entry name" value="HYDRANTOINASE/DIHYDROPYRIMIDINASE FAMILY MEMBER"/>
    <property type="match status" value="1"/>
</dbReference>
<dbReference type="InterPro" id="IPR023100">
    <property type="entry name" value="D-aminoacylase_insert_dom_sf"/>
</dbReference>
<dbReference type="CDD" id="cd01297">
    <property type="entry name" value="D-aminoacylase"/>
    <property type="match status" value="1"/>
</dbReference>
<comment type="caution">
    <text evidence="2">The sequence shown here is derived from an EMBL/GenBank/DDBJ whole genome shotgun (WGS) entry which is preliminary data.</text>
</comment>
<dbReference type="EMBL" id="LITT01000046">
    <property type="protein sequence ID" value="OAA83906.1"/>
    <property type="molecule type" value="Genomic_DNA"/>
</dbReference>
<dbReference type="Gene3D" id="3.20.20.140">
    <property type="entry name" value="Metal-dependent hydrolases"/>
    <property type="match status" value="1"/>
</dbReference>
<accession>A0A162KTW3</accession>
<dbReference type="InterPro" id="IPR032466">
    <property type="entry name" value="Metal_Hydrolase"/>
</dbReference>
<dbReference type="OrthoDB" id="9775607at2"/>
<dbReference type="PATRIC" id="fig|1538.10.peg.3055"/>
<dbReference type="InterPro" id="IPR011059">
    <property type="entry name" value="Metal-dep_hydrolase_composite"/>
</dbReference>
<evidence type="ECO:0000313" key="2">
    <source>
        <dbReference type="EMBL" id="OAA83906.1"/>
    </source>
</evidence>
<dbReference type="GO" id="GO:0016812">
    <property type="term" value="F:hydrolase activity, acting on carbon-nitrogen (but not peptide) bonds, in cyclic amides"/>
    <property type="evidence" value="ECO:0007669"/>
    <property type="project" value="TreeGrafter"/>
</dbReference>
<dbReference type="Gene3D" id="3.30.1490.130">
    <property type="entry name" value="D-aminoacylase. Domain 3"/>
    <property type="match status" value="1"/>
</dbReference>
<feature type="domain" description="Amidohydrolase 3" evidence="1">
    <location>
        <begin position="44"/>
        <end position="249"/>
    </location>
</feature>